<feature type="region of interest" description="Disordered" evidence="1">
    <location>
        <begin position="1"/>
        <end position="23"/>
    </location>
</feature>
<proteinExistence type="predicted"/>
<evidence type="ECO:0000313" key="3">
    <source>
        <dbReference type="Proteomes" id="UP000335636"/>
    </source>
</evidence>
<evidence type="ECO:0000313" key="2">
    <source>
        <dbReference type="EMBL" id="VTJ87566.1"/>
    </source>
</evidence>
<keyword evidence="3" id="KW-1185">Reference proteome</keyword>
<reference evidence="2" key="1">
    <citation type="submission" date="2019-04" db="EMBL/GenBank/DDBJ databases">
        <authorList>
            <person name="Alioto T."/>
            <person name="Alioto T."/>
        </authorList>
    </citation>
    <scope>NUCLEOTIDE SEQUENCE [LARGE SCALE GENOMIC DNA]</scope>
</reference>
<dbReference type="AlphaFoldDB" id="A0A5E4D0I8"/>
<sequence>DSVFTCVKRQERKPPGLTHLSSREPGLLCSVGPMWAQRLTKSRPTPRQETCLLNNQ</sequence>
<evidence type="ECO:0000256" key="1">
    <source>
        <dbReference type="SAM" id="MobiDB-lite"/>
    </source>
</evidence>
<accession>A0A5E4D0I8</accession>
<organism evidence="2 3">
    <name type="scientific">Marmota monax</name>
    <name type="common">Woodchuck</name>
    <dbReference type="NCBI Taxonomy" id="9995"/>
    <lineage>
        <taxon>Eukaryota</taxon>
        <taxon>Metazoa</taxon>
        <taxon>Chordata</taxon>
        <taxon>Craniata</taxon>
        <taxon>Vertebrata</taxon>
        <taxon>Euteleostomi</taxon>
        <taxon>Mammalia</taxon>
        <taxon>Eutheria</taxon>
        <taxon>Euarchontoglires</taxon>
        <taxon>Glires</taxon>
        <taxon>Rodentia</taxon>
        <taxon>Sciuromorpha</taxon>
        <taxon>Sciuridae</taxon>
        <taxon>Xerinae</taxon>
        <taxon>Marmotini</taxon>
        <taxon>Marmota</taxon>
    </lineage>
</organism>
<feature type="non-terminal residue" evidence="2">
    <location>
        <position position="56"/>
    </location>
</feature>
<protein>
    <submittedName>
        <fullName evidence="2">Uncharacterized protein</fullName>
    </submittedName>
</protein>
<dbReference type="EMBL" id="CABDUW010002637">
    <property type="protein sequence ID" value="VTJ87566.1"/>
    <property type="molecule type" value="Genomic_DNA"/>
</dbReference>
<gene>
    <name evidence="2" type="ORF">MONAX_5E036096</name>
</gene>
<name>A0A5E4D0I8_MARMO</name>
<feature type="non-terminal residue" evidence="2">
    <location>
        <position position="1"/>
    </location>
</feature>
<comment type="caution">
    <text evidence="2">The sequence shown here is derived from an EMBL/GenBank/DDBJ whole genome shotgun (WGS) entry which is preliminary data.</text>
</comment>
<dbReference type="Proteomes" id="UP000335636">
    <property type="component" value="Unassembled WGS sequence"/>
</dbReference>